<dbReference type="InterPro" id="IPR036259">
    <property type="entry name" value="MFS_trans_sf"/>
</dbReference>
<evidence type="ECO:0000313" key="3">
    <source>
        <dbReference type="Proteomes" id="UP000325161"/>
    </source>
</evidence>
<keyword evidence="3" id="KW-1185">Reference proteome</keyword>
<keyword evidence="1" id="KW-0472">Membrane</keyword>
<proteinExistence type="predicted"/>
<feature type="transmembrane region" description="Helical" evidence="1">
    <location>
        <begin position="31"/>
        <end position="49"/>
    </location>
</feature>
<dbReference type="Gene3D" id="1.20.1250.20">
    <property type="entry name" value="MFS general substrate transporter like domains"/>
    <property type="match status" value="1"/>
</dbReference>
<evidence type="ECO:0000256" key="1">
    <source>
        <dbReference type="SAM" id="Phobius"/>
    </source>
</evidence>
<reference evidence="2 3" key="1">
    <citation type="submission" date="2019-08" db="EMBL/GenBank/DDBJ databases">
        <title>Amphibian skin-associated Pigmentiphaga: genome sequence and occurrence across geography and hosts.</title>
        <authorList>
            <person name="Bletz M.C."/>
            <person name="Bunk B."/>
            <person name="Sproeer C."/>
            <person name="Biwer P."/>
            <person name="Reiter S."/>
            <person name="Rabemananjara F.C.E."/>
            <person name="Schulz S."/>
            <person name="Overmann J."/>
            <person name="Vences M."/>
        </authorList>
    </citation>
    <scope>NUCLEOTIDE SEQUENCE [LARGE SCALE GENOMIC DNA]</scope>
    <source>
        <strain evidence="2 3">Mada1488</strain>
    </source>
</reference>
<dbReference type="OrthoDB" id="9797953at2"/>
<feature type="transmembrane region" description="Helical" evidence="1">
    <location>
        <begin position="183"/>
        <end position="202"/>
    </location>
</feature>
<dbReference type="Pfam" id="PF06779">
    <property type="entry name" value="MFS_4"/>
    <property type="match status" value="1"/>
</dbReference>
<dbReference type="PANTHER" id="PTHR23537">
    <property type="match status" value="1"/>
</dbReference>
<feature type="transmembrane region" description="Helical" evidence="1">
    <location>
        <begin position="291"/>
        <end position="310"/>
    </location>
</feature>
<organism evidence="2 3">
    <name type="scientific">Pigmentiphaga aceris</name>
    <dbReference type="NCBI Taxonomy" id="1940612"/>
    <lineage>
        <taxon>Bacteria</taxon>
        <taxon>Pseudomonadati</taxon>
        <taxon>Pseudomonadota</taxon>
        <taxon>Betaproteobacteria</taxon>
        <taxon>Burkholderiales</taxon>
        <taxon>Alcaligenaceae</taxon>
        <taxon>Pigmentiphaga</taxon>
    </lineage>
</organism>
<dbReference type="AlphaFoldDB" id="A0A5C0AR67"/>
<protein>
    <submittedName>
        <fullName evidence="2">YbfB/YjiJ family MFS transporter</fullName>
    </submittedName>
</protein>
<feature type="transmembrane region" description="Helical" evidence="1">
    <location>
        <begin position="381"/>
        <end position="399"/>
    </location>
</feature>
<dbReference type="EMBL" id="CP043046">
    <property type="protein sequence ID" value="QEI04568.1"/>
    <property type="molecule type" value="Genomic_DNA"/>
</dbReference>
<feature type="transmembrane region" description="Helical" evidence="1">
    <location>
        <begin position="61"/>
        <end position="85"/>
    </location>
</feature>
<evidence type="ECO:0000313" key="2">
    <source>
        <dbReference type="EMBL" id="QEI04568.1"/>
    </source>
</evidence>
<keyword evidence="1" id="KW-0812">Transmembrane</keyword>
<feature type="transmembrane region" description="Helical" evidence="1">
    <location>
        <begin position="316"/>
        <end position="336"/>
    </location>
</feature>
<keyword evidence="1" id="KW-1133">Transmembrane helix</keyword>
<feature type="transmembrane region" description="Helical" evidence="1">
    <location>
        <begin position="348"/>
        <end position="369"/>
    </location>
</feature>
<dbReference type="RefSeq" id="WP_148811995.1">
    <property type="nucleotide sequence ID" value="NZ_CP043046.1"/>
</dbReference>
<feature type="transmembrane region" description="Helical" evidence="1">
    <location>
        <begin position="121"/>
        <end position="143"/>
    </location>
</feature>
<name>A0A5C0AR67_9BURK</name>
<dbReference type="PANTHER" id="PTHR23537:SF1">
    <property type="entry name" value="SUGAR TRANSPORTER"/>
    <property type="match status" value="1"/>
</dbReference>
<feature type="transmembrane region" description="Helical" evidence="1">
    <location>
        <begin position="97"/>
        <end position="115"/>
    </location>
</feature>
<dbReference type="SUPFAM" id="SSF103473">
    <property type="entry name" value="MFS general substrate transporter"/>
    <property type="match status" value="1"/>
</dbReference>
<feature type="transmembrane region" description="Helical" evidence="1">
    <location>
        <begin position="155"/>
        <end position="177"/>
    </location>
</feature>
<sequence length="412" mass="42167">MAPRSVPSARPVHAARSIPATARVPLAARELVAAAIVLAVGMGFGRFAYTGVYPLMVRDGIFTLTTGSWAASANYAGYLLGAILVARAGPAQATAMCRLALAGTVLGLLAMALSASPSVLIGVRFLAGAVSAIALVGVSTWLFQVLDYMAGAPYMFAGVGVGIVVSAELIAVGNLAGWHSQRMWLVLGMAACVLAAVAWRWVGRNTPVASETTKAASAATVARSPSIDAWPLLIVYTLAGFGYIVTATYLPLFTRQALGNIDPIHVWAVFGLGAAPSCLLWHAIHQRVGTRMALGANLGLQLLGVLLPVLSHTPAAFLASAILVGGTFMGTITIAMPAARLAAQQVRFNIMAALVIGYGTGQILGPLVSDLLHARFGGFDAPLWTAGGVLGVAVLGCAYPSTGSAKPPAASA</sequence>
<dbReference type="CDD" id="cd06180">
    <property type="entry name" value="MFS_YjiJ"/>
    <property type="match status" value="1"/>
</dbReference>
<gene>
    <name evidence="2" type="ORF">FXN63_01010</name>
</gene>
<accession>A0A5C0AR67</accession>
<feature type="transmembrane region" description="Helical" evidence="1">
    <location>
        <begin position="233"/>
        <end position="252"/>
    </location>
</feature>
<feature type="transmembrane region" description="Helical" evidence="1">
    <location>
        <begin position="264"/>
        <end position="284"/>
    </location>
</feature>
<dbReference type="GO" id="GO:0005886">
    <property type="term" value="C:plasma membrane"/>
    <property type="evidence" value="ECO:0007669"/>
    <property type="project" value="TreeGrafter"/>
</dbReference>
<dbReference type="InterPro" id="IPR010645">
    <property type="entry name" value="MFS_4"/>
</dbReference>
<dbReference type="KEGG" id="pacr:FXN63_01010"/>
<dbReference type="Proteomes" id="UP000325161">
    <property type="component" value="Chromosome"/>
</dbReference>